<keyword evidence="3" id="KW-1185">Reference proteome</keyword>
<feature type="chain" id="PRO_5046297416" description="Peptidase C39-like domain-containing protein" evidence="1">
    <location>
        <begin position="29"/>
        <end position="307"/>
    </location>
</feature>
<gene>
    <name evidence="2" type="ORF">GCM10009745_10070</name>
</gene>
<keyword evidence="1" id="KW-0732">Signal</keyword>
<dbReference type="RefSeq" id="WP_344145648.1">
    <property type="nucleotide sequence ID" value="NZ_BAAANF010000003.1"/>
</dbReference>
<comment type="caution">
    <text evidence="2">The sequence shown here is derived from an EMBL/GenBank/DDBJ whole genome shotgun (WGS) entry which is preliminary data.</text>
</comment>
<organism evidence="2 3">
    <name type="scientific">Kribbella yunnanensis</name>
    <dbReference type="NCBI Taxonomy" id="190194"/>
    <lineage>
        <taxon>Bacteria</taxon>
        <taxon>Bacillati</taxon>
        <taxon>Actinomycetota</taxon>
        <taxon>Actinomycetes</taxon>
        <taxon>Propionibacteriales</taxon>
        <taxon>Kribbellaceae</taxon>
        <taxon>Kribbella</taxon>
    </lineage>
</organism>
<evidence type="ECO:0000313" key="2">
    <source>
        <dbReference type="EMBL" id="GAA1669637.1"/>
    </source>
</evidence>
<sequence>MKRQGIAVLAGVAAVIAGTVLPAGTAAADGLPLQAPCTEQKDVTGPQFAVNLCDVIDADQFRTNLANEGNVHCGPTSLYNAMYYLGEHKGLPMRVTPNGQLMTEYDPHDPADYDEATAWIGWLGFKAGMGPNPKSSTAKGNRLAFDAATVGAKESGWTVNRGEARTDDFPEFGLEIAKRLRQAPLQLWYGRYVLNADNTHTRTGGHAVTVVAAKGDVASGKVELALHDPARSDDHGTPGYKDTQSDIRDETVTLYKVNIRTKSVDEETGVVTTAQHTFWRLFGESYTGTTLQYVEAFNWFETAPPVG</sequence>
<dbReference type="Proteomes" id="UP001500280">
    <property type="component" value="Unassembled WGS sequence"/>
</dbReference>
<protein>
    <recommendedName>
        <fullName evidence="4">Peptidase C39-like domain-containing protein</fullName>
    </recommendedName>
</protein>
<reference evidence="2 3" key="1">
    <citation type="journal article" date="2019" name="Int. J. Syst. Evol. Microbiol.">
        <title>The Global Catalogue of Microorganisms (GCM) 10K type strain sequencing project: providing services to taxonomists for standard genome sequencing and annotation.</title>
        <authorList>
            <consortium name="The Broad Institute Genomics Platform"/>
            <consortium name="The Broad Institute Genome Sequencing Center for Infectious Disease"/>
            <person name="Wu L."/>
            <person name="Ma J."/>
        </authorList>
    </citation>
    <scope>NUCLEOTIDE SEQUENCE [LARGE SCALE GENOMIC DNA]</scope>
    <source>
        <strain evidence="2 3">JCM 14307</strain>
    </source>
</reference>
<name>A0ABN2GDU3_9ACTN</name>
<evidence type="ECO:0008006" key="4">
    <source>
        <dbReference type="Google" id="ProtNLM"/>
    </source>
</evidence>
<feature type="signal peptide" evidence="1">
    <location>
        <begin position="1"/>
        <end position="28"/>
    </location>
</feature>
<evidence type="ECO:0000256" key="1">
    <source>
        <dbReference type="SAM" id="SignalP"/>
    </source>
</evidence>
<evidence type="ECO:0000313" key="3">
    <source>
        <dbReference type="Proteomes" id="UP001500280"/>
    </source>
</evidence>
<proteinExistence type="predicted"/>
<accession>A0ABN2GDU3</accession>
<dbReference type="EMBL" id="BAAANF010000003">
    <property type="protein sequence ID" value="GAA1669637.1"/>
    <property type="molecule type" value="Genomic_DNA"/>
</dbReference>